<reference evidence="2 7" key="4">
    <citation type="submission" date="2021-03" db="EMBL/GenBank/DDBJ databases">
        <title>Staphylococci and Mammaliicocci in bats.</title>
        <authorList>
            <person name="Fountain K."/>
        </authorList>
    </citation>
    <scope>NUCLEOTIDE SEQUENCE [LARGE SCALE GENOMIC DNA]</scope>
    <source>
        <strain evidence="2 7">18_1_E_SW</strain>
    </source>
</reference>
<dbReference type="Proteomes" id="UP000664081">
    <property type="component" value="Unassembled WGS sequence"/>
</dbReference>
<accession>A0A291JI00</accession>
<dbReference type="RefSeq" id="WP_096808537.1">
    <property type="nucleotide sequence ID" value="NZ_BMCF01000001.1"/>
</dbReference>
<evidence type="ECO:0000313" key="2">
    <source>
        <dbReference type="EMBL" id="MBO1227225.1"/>
    </source>
</evidence>
<organism evidence="3 5">
    <name type="scientific">Staphylococcus nepalensis</name>
    <dbReference type="NCBI Taxonomy" id="214473"/>
    <lineage>
        <taxon>Bacteria</taxon>
        <taxon>Bacillati</taxon>
        <taxon>Bacillota</taxon>
        <taxon>Bacilli</taxon>
        <taxon>Bacillales</taxon>
        <taxon>Staphylococcaceae</taxon>
        <taxon>Staphylococcus</taxon>
    </lineage>
</organism>
<feature type="transmembrane region" description="Helical" evidence="1">
    <location>
        <begin position="6"/>
        <end position="27"/>
    </location>
</feature>
<dbReference type="GeneID" id="66776024"/>
<evidence type="ECO:0000313" key="7">
    <source>
        <dbReference type="Proteomes" id="UP000664081"/>
    </source>
</evidence>
<dbReference type="Proteomes" id="UP000254412">
    <property type="component" value="Unassembled WGS sequence"/>
</dbReference>
<dbReference type="EMBL" id="JAFNLT010000005">
    <property type="protein sequence ID" value="MBO1227225.1"/>
    <property type="molecule type" value="Genomic_DNA"/>
</dbReference>
<sequence length="114" mass="12875">MKNNKMFAIIISAIMVIVAIVLVIMMVSGGQKETYFGYMKNSTTAEKVVSEKDHKVEENVKIPSESGFNPKKGDFVKLTKSENEDDYSKMEVVDHDDVPHGLMMKIHDMDMKGM</sequence>
<evidence type="ECO:0000313" key="3">
    <source>
        <dbReference type="EMBL" id="PTK59603.1"/>
    </source>
</evidence>
<keyword evidence="1" id="KW-1133">Transmembrane helix</keyword>
<evidence type="ECO:0000313" key="4">
    <source>
        <dbReference type="EMBL" id="SUM54333.1"/>
    </source>
</evidence>
<evidence type="ECO:0000313" key="6">
    <source>
        <dbReference type="Proteomes" id="UP000254412"/>
    </source>
</evidence>
<protein>
    <submittedName>
        <fullName evidence="3">DUF4889 domain-containing protein</fullName>
    </submittedName>
    <submittedName>
        <fullName evidence="4">Exported protein</fullName>
    </submittedName>
</protein>
<reference evidence="3" key="2">
    <citation type="submission" date="2018-03" db="EMBL/GenBank/DDBJ databases">
        <authorList>
            <person name="Keele B.F."/>
        </authorList>
    </citation>
    <scope>NUCLEOTIDE SEQUENCE</scope>
    <source>
        <strain evidence="3">SNUC 4337</strain>
    </source>
</reference>
<dbReference type="Proteomes" id="UP000240400">
    <property type="component" value="Unassembled WGS sequence"/>
</dbReference>
<evidence type="ECO:0000313" key="5">
    <source>
        <dbReference type="Proteomes" id="UP000240400"/>
    </source>
</evidence>
<name>A0A291JI00_9STAP</name>
<dbReference type="Pfam" id="PF16230">
    <property type="entry name" value="DUF4889"/>
    <property type="match status" value="1"/>
</dbReference>
<dbReference type="AlphaFoldDB" id="A0A291JI00"/>
<evidence type="ECO:0000256" key="1">
    <source>
        <dbReference type="SAM" id="Phobius"/>
    </source>
</evidence>
<proteinExistence type="predicted"/>
<reference evidence="3 5" key="1">
    <citation type="journal article" date="2016" name="Front. Microbiol.">
        <title>Comprehensive Phylogenetic Analysis of Bovine Non-aureus Staphylococci Species Based on Whole-Genome Sequencing.</title>
        <authorList>
            <person name="Naushad S."/>
            <person name="Barkema H.W."/>
            <person name="Luby C."/>
            <person name="Condas L.A."/>
            <person name="Nobrega D.B."/>
            <person name="Carson D.A."/>
            <person name="De Buck J."/>
        </authorList>
    </citation>
    <scope>NUCLEOTIDE SEQUENCE [LARGE SCALE GENOMIC DNA]</scope>
    <source>
        <strain evidence="3 5">SNUC 4337</strain>
    </source>
</reference>
<keyword evidence="1" id="KW-0812">Transmembrane</keyword>
<reference evidence="4 6" key="3">
    <citation type="submission" date="2018-06" db="EMBL/GenBank/DDBJ databases">
        <authorList>
            <consortium name="Pathogen Informatics"/>
            <person name="Doyle S."/>
        </authorList>
    </citation>
    <scope>NUCLEOTIDE SEQUENCE [LARGE SCALE GENOMIC DNA]</scope>
    <source>
        <strain evidence="4 6">NCTC13834</strain>
    </source>
</reference>
<dbReference type="OrthoDB" id="2411796at2"/>
<keyword evidence="7" id="KW-1185">Reference proteome</keyword>
<dbReference type="EMBL" id="PZHR01000018">
    <property type="protein sequence ID" value="PTK59603.1"/>
    <property type="molecule type" value="Genomic_DNA"/>
</dbReference>
<dbReference type="EMBL" id="UHDS01000001">
    <property type="protein sequence ID" value="SUM54333.1"/>
    <property type="molecule type" value="Genomic_DNA"/>
</dbReference>
<keyword evidence="1" id="KW-0472">Membrane</keyword>
<gene>
    <name evidence="3" type="ORF">BUZ61_04950</name>
    <name evidence="2" type="ORF">J3T88_07765</name>
    <name evidence="4" type="ORF">NCTC13834_00618</name>
</gene>
<dbReference type="InterPro" id="IPR032613">
    <property type="entry name" value="DUF4889"/>
</dbReference>
<dbReference type="KEGG" id="snl:BJD96_02885"/>